<dbReference type="EMBL" id="FNJI01000009">
    <property type="protein sequence ID" value="SDP02809.1"/>
    <property type="molecule type" value="Genomic_DNA"/>
</dbReference>
<dbReference type="InterPro" id="IPR050259">
    <property type="entry name" value="SDR"/>
</dbReference>
<evidence type="ECO:0000313" key="2">
    <source>
        <dbReference type="EMBL" id="SDP02809.1"/>
    </source>
</evidence>
<dbReference type="RefSeq" id="WP_092221622.1">
    <property type="nucleotide sequence ID" value="NZ_FNJI01000009.1"/>
</dbReference>
<dbReference type="InterPro" id="IPR002347">
    <property type="entry name" value="SDR_fam"/>
</dbReference>
<comment type="similarity">
    <text evidence="1">Belongs to the short-chain dehydrogenases/reductases (SDR) family.</text>
</comment>
<accession>A0A1H0PDU9</accession>
<dbReference type="AlphaFoldDB" id="A0A1H0PDU9"/>
<dbReference type="PANTHER" id="PTHR42879:SF2">
    <property type="entry name" value="3-OXOACYL-[ACYL-CARRIER-PROTEIN] REDUCTASE FABG"/>
    <property type="match status" value="1"/>
</dbReference>
<dbReference type="STRING" id="91360.SAMN05660330_01615"/>
<proteinExistence type="inferred from homology"/>
<dbReference type="PRINTS" id="PR00081">
    <property type="entry name" value="GDHRDH"/>
</dbReference>
<evidence type="ECO:0000313" key="3">
    <source>
        <dbReference type="Proteomes" id="UP000199073"/>
    </source>
</evidence>
<dbReference type="Proteomes" id="UP000199073">
    <property type="component" value="Unassembled WGS sequence"/>
</dbReference>
<dbReference type="Pfam" id="PF13561">
    <property type="entry name" value="adh_short_C2"/>
    <property type="match status" value="1"/>
</dbReference>
<dbReference type="SUPFAM" id="SSF51735">
    <property type="entry name" value="NAD(P)-binding Rossmann-fold domains"/>
    <property type="match status" value="1"/>
</dbReference>
<sequence>MELEGKTALIPGASRPVGRAIAKCFARQGAHLFLPVFDWPESVTELREEFTENRFSFELVQTDLRKTSEVKKLVQTVAARSGKLHYLINNIERGGMPIVHGGYDLAHNRDQWDLEFATSLKAKWLLFHHCLDLMQKCHGCSVVNISSVAGVTGRSGPGALLFNDGYSAANRAISSLTETWARETAPLVRVNELCLGLIRGRHGEGTRGWSLLSDDDKKELTGQILLARTGRPEEVADAVYFLAVRASYLTGAVIRMDGGFSLGATRVPPMPDGVL</sequence>
<organism evidence="2 3">
    <name type="scientific">Desulforhopalus singaporensis</name>
    <dbReference type="NCBI Taxonomy" id="91360"/>
    <lineage>
        <taxon>Bacteria</taxon>
        <taxon>Pseudomonadati</taxon>
        <taxon>Thermodesulfobacteriota</taxon>
        <taxon>Desulfobulbia</taxon>
        <taxon>Desulfobulbales</taxon>
        <taxon>Desulfocapsaceae</taxon>
        <taxon>Desulforhopalus</taxon>
    </lineage>
</organism>
<keyword evidence="3" id="KW-1185">Reference proteome</keyword>
<reference evidence="2 3" key="1">
    <citation type="submission" date="2016-10" db="EMBL/GenBank/DDBJ databases">
        <authorList>
            <person name="de Groot N.N."/>
        </authorList>
    </citation>
    <scope>NUCLEOTIDE SEQUENCE [LARGE SCALE GENOMIC DNA]</scope>
    <source>
        <strain evidence="2 3">DSM 12130</strain>
    </source>
</reference>
<evidence type="ECO:0000256" key="1">
    <source>
        <dbReference type="ARBA" id="ARBA00006484"/>
    </source>
</evidence>
<protein>
    <submittedName>
        <fullName evidence="2">3-oxoacyl-[acyl-carrier protein] reductase</fullName>
    </submittedName>
</protein>
<dbReference type="InterPro" id="IPR036291">
    <property type="entry name" value="NAD(P)-bd_dom_sf"/>
</dbReference>
<dbReference type="PANTHER" id="PTHR42879">
    <property type="entry name" value="3-OXOACYL-(ACYL-CARRIER-PROTEIN) REDUCTASE"/>
    <property type="match status" value="1"/>
</dbReference>
<name>A0A1H0PDU9_9BACT</name>
<dbReference type="CDD" id="cd05233">
    <property type="entry name" value="SDR_c"/>
    <property type="match status" value="1"/>
</dbReference>
<gene>
    <name evidence="2" type="ORF">SAMN05660330_01615</name>
</gene>
<dbReference type="Gene3D" id="3.40.50.720">
    <property type="entry name" value="NAD(P)-binding Rossmann-like Domain"/>
    <property type="match status" value="1"/>
</dbReference>
<dbReference type="OrthoDB" id="9793499at2"/>